<evidence type="ECO:0000256" key="4">
    <source>
        <dbReference type="ARBA" id="ARBA00022723"/>
    </source>
</evidence>
<dbReference type="PANTHER" id="PTHR11804">
    <property type="entry name" value="PROTEASE M3 THIMET OLIGOPEPTIDASE-RELATED"/>
    <property type="match status" value="1"/>
</dbReference>
<proteinExistence type="inferred from homology"/>
<dbReference type="GO" id="GO:0006518">
    <property type="term" value="P:peptide metabolic process"/>
    <property type="evidence" value="ECO:0007669"/>
    <property type="project" value="TreeGrafter"/>
</dbReference>
<evidence type="ECO:0000256" key="6">
    <source>
        <dbReference type="ARBA" id="ARBA00022833"/>
    </source>
</evidence>
<organism evidence="12 13">
    <name type="scientific">Epichloe festucae (strain Fl1)</name>
    <dbReference type="NCBI Taxonomy" id="877507"/>
    <lineage>
        <taxon>Eukaryota</taxon>
        <taxon>Fungi</taxon>
        <taxon>Dikarya</taxon>
        <taxon>Ascomycota</taxon>
        <taxon>Pezizomycotina</taxon>
        <taxon>Sordariomycetes</taxon>
        <taxon>Hypocreomycetidae</taxon>
        <taxon>Hypocreales</taxon>
        <taxon>Clavicipitaceae</taxon>
        <taxon>Epichloe</taxon>
    </lineage>
</organism>
<dbReference type="CDD" id="cd06455">
    <property type="entry name" value="M3A_TOP"/>
    <property type="match status" value="1"/>
</dbReference>
<dbReference type="Proteomes" id="UP000594364">
    <property type="component" value="Chromosome 2"/>
</dbReference>
<dbReference type="Pfam" id="PF13640">
    <property type="entry name" value="2OG-FeII_Oxy_3"/>
    <property type="match status" value="1"/>
</dbReference>
<dbReference type="Gene3D" id="2.60.120.620">
    <property type="entry name" value="q2cbj1_9rhob like domain"/>
    <property type="match status" value="1"/>
</dbReference>
<evidence type="ECO:0000256" key="1">
    <source>
        <dbReference type="ARBA" id="ARBA00001961"/>
    </source>
</evidence>
<evidence type="ECO:0000313" key="12">
    <source>
        <dbReference type="EMBL" id="QPG98725.1"/>
    </source>
</evidence>
<keyword evidence="13" id="KW-1185">Reference proteome</keyword>
<reference evidence="12 13" key="1">
    <citation type="journal article" date="2018" name="PLoS Genet.">
        <title>Repeat elements organise 3D genome structure and mediate transcription in the filamentous fungus Epichloe festucae.</title>
        <authorList>
            <person name="Winter D.J."/>
            <person name="Ganley A.R.D."/>
            <person name="Young C.A."/>
            <person name="Liachko I."/>
            <person name="Schardl C.L."/>
            <person name="Dupont P.Y."/>
            <person name="Berry D."/>
            <person name="Ram A."/>
            <person name="Scott B."/>
            <person name="Cox M.P."/>
        </authorList>
    </citation>
    <scope>NUCLEOTIDE SEQUENCE [LARGE SCALE GENOMIC DNA]</scope>
    <source>
        <strain evidence="12 13">Fl1</strain>
    </source>
</reference>
<dbReference type="GO" id="GO:0006508">
    <property type="term" value="P:proteolysis"/>
    <property type="evidence" value="ECO:0007669"/>
    <property type="project" value="UniProtKB-KW"/>
</dbReference>
<evidence type="ECO:0000256" key="10">
    <source>
        <dbReference type="RuleBase" id="RU003435"/>
    </source>
</evidence>
<evidence type="ECO:0000256" key="8">
    <source>
        <dbReference type="ARBA" id="ARBA00023002"/>
    </source>
</evidence>
<comment type="cofactor">
    <cofactor evidence="10">
        <name>Zn(2+)</name>
        <dbReference type="ChEBI" id="CHEBI:29105"/>
    </cofactor>
    <text evidence="10">Binds 1 zinc ion.</text>
</comment>
<evidence type="ECO:0000256" key="9">
    <source>
        <dbReference type="ARBA" id="ARBA00023049"/>
    </source>
</evidence>
<evidence type="ECO:0000313" key="13">
    <source>
        <dbReference type="Proteomes" id="UP000594364"/>
    </source>
</evidence>
<keyword evidence="5 10" id="KW-0378">Hydrolase</keyword>
<evidence type="ECO:0000256" key="7">
    <source>
        <dbReference type="ARBA" id="ARBA00022964"/>
    </source>
</evidence>
<dbReference type="GO" id="GO:0051213">
    <property type="term" value="F:dioxygenase activity"/>
    <property type="evidence" value="ECO:0007669"/>
    <property type="project" value="UniProtKB-KW"/>
</dbReference>
<dbReference type="InterPro" id="IPR044862">
    <property type="entry name" value="Pro_4_hyd_alph_FE2OG_OXY"/>
</dbReference>
<keyword evidence="3 10" id="KW-0645">Protease</keyword>
<dbReference type="Gene3D" id="1.10.1370.10">
    <property type="entry name" value="Neurolysin, domain 3"/>
    <property type="match status" value="1"/>
</dbReference>
<keyword evidence="9 10" id="KW-0482">Metalloprotease</keyword>
<dbReference type="Gene3D" id="1.20.1050.40">
    <property type="entry name" value="Endopeptidase. Chain P, domain 1"/>
    <property type="match status" value="1"/>
</dbReference>
<accession>A0A7S9KR28</accession>
<dbReference type="PANTHER" id="PTHR11804:SF84">
    <property type="entry name" value="SACCHAROLYSIN"/>
    <property type="match status" value="1"/>
</dbReference>
<dbReference type="GO" id="GO:0005758">
    <property type="term" value="C:mitochondrial intermembrane space"/>
    <property type="evidence" value="ECO:0007669"/>
    <property type="project" value="TreeGrafter"/>
</dbReference>
<dbReference type="Pfam" id="PF01432">
    <property type="entry name" value="Peptidase_M3"/>
    <property type="match status" value="1"/>
</dbReference>
<dbReference type="EMBL" id="CP031386">
    <property type="protein sequence ID" value="QPG98725.1"/>
    <property type="molecule type" value="Genomic_DNA"/>
</dbReference>
<protein>
    <recommendedName>
        <fullName evidence="11">Prolyl 4-hydroxylase alpha subunit domain-containing protein</fullName>
    </recommendedName>
</protein>
<keyword evidence="6 10" id="KW-0862">Zinc</keyword>
<dbReference type="GO" id="GO:0031418">
    <property type="term" value="F:L-ascorbic acid binding"/>
    <property type="evidence" value="ECO:0007669"/>
    <property type="project" value="InterPro"/>
</dbReference>
<dbReference type="InterPro" id="IPR024077">
    <property type="entry name" value="Neurolysin/TOP_dom2"/>
</dbReference>
<dbReference type="InterPro" id="IPR001567">
    <property type="entry name" value="Pept_M3A_M3B_dom"/>
</dbReference>
<dbReference type="GO" id="GO:0005506">
    <property type="term" value="F:iron ion binding"/>
    <property type="evidence" value="ECO:0007669"/>
    <property type="project" value="InterPro"/>
</dbReference>
<sequence length="892" mass="103131">MVSMRRLDMSPRSWLSLSADASKAMNKTLLVTLRLRLSSDSCQRKTFCSQNGFEISKVWPNGIGHVDKNVRVSETADLKRDDVVRNFEQRAAAIMGWRNNSTKIERMKVQRYDYNGYYSYHYDWDSLSTRGNRMVTFMVYLGANCTGGGTNFPRVSRPGNQTWCDIIVCDGDEDDDYPGVTFKPIAGSAVYWENFHPNGTPHRGALPRIMPAEEVVSTMKQILNEQVEVYNHVAKTVHLSDACFENVIKPLINVENKIQGQIAVIAMLRYASPDQAAREASDEAIMHMRESGSDITTRKDVYLLVKAVKDKSENLNFEDAKYLDSLMKDFTRSGHGRLNEDQIRLYLDRRNQIDDLRRQYNRNVRNDDGGLWLLLDELDGVPAQDLARFSQGKDSEEGDRKDMRFVRFTRADVNAVMQYSKNSATRKKVYVANEKKLPQNVDLFKQILLLRDENARLLGYASHAAFRLENRVAKSTDWVDKFLEELEQFLIPQGKKEMQALLDKRNLDLVESSHSMPPWDYDYYNRLVLEDFDVKHNQIAEYFPLQKTVSAMLEVLASCLQLRFVLLDPELVVNSIWNDDVQVWAVWDAREGFKGDFVGYLYTDLLSRPNKHQGSQNVNLQCGYLKEDGKRVYPATILMCSFPRPTASSCALLKHSEMTSLFHELGHGMHDLISRTSSVRFHGHRMPPDFFEVPSVMLENWCWTKNELRQMSCHYTKVSPEYMTEWHRENPGRDSPPEKLPDELLDPLVKIRSVSRALWFLRQLAFARFDMAVHNVSTHEKCLNLDPGLIFNNFMERLRLLPNPNRGDRGHPQADFHHLVSGMDAGYYSYLCAAVFAADIYQNTFIEDPRSQTAWEKYRRGILEYGGSRDEMEMLEEFLGHRPSSKYLLRRL</sequence>
<keyword evidence="7" id="KW-0223">Dioxygenase</keyword>
<gene>
    <name evidence="12" type="ORF">C2857_007903</name>
</gene>
<dbReference type="InterPro" id="IPR045090">
    <property type="entry name" value="Pept_M3A_M3B"/>
</dbReference>
<dbReference type="InterPro" id="IPR024079">
    <property type="entry name" value="MetalloPept_cat_dom_sf"/>
</dbReference>
<evidence type="ECO:0000256" key="2">
    <source>
        <dbReference type="ARBA" id="ARBA00006040"/>
    </source>
</evidence>
<dbReference type="SMART" id="SM00702">
    <property type="entry name" value="P4Hc"/>
    <property type="match status" value="1"/>
</dbReference>
<keyword evidence="8" id="KW-0560">Oxidoreductase</keyword>
<comment type="similarity">
    <text evidence="2 10">Belongs to the peptidase M3 family.</text>
</comment>
<evidence type="ECO:0000256" key="3">
    <source>
        <dbReference type="ARBA" id="ARBA00022670"/>
    </source>
</evidence>
<dbReference type="Gene3D" id="3.40.390.10">
    <property type="entry name" value="Collagenase (Catalytic Domain)"/>
    <property type="match status" value="1"/>
</dbReference>
<feature type="domain" description="Prolyl 4-hydroxylase alpha subunit" evidence="11">
    <location>
        <begin position="28"/>
        <end position="228"/>
    </location>
</feature>
<dbReference type="OrthoDB" id="534666at2759"/>
<dbReference type="GO" id="GO:0016705">
    <property type="term" value="F:oxidoreductase activity, acting on paired donors, with incorporation or reduction of molecular oxygen"/>
    <property type="evidence" value="ECO:0007669"/>
    <property type="project" value="InterPro"/>
</dbReference>
<dbReference type="InterPro" id="IPR006620">
    <property type="entry name" value="Pro_4_hyd_alph"/>
</dbReference>
<dbReference type="AlphaFoldDB" id="A0A7S9KR28"/>
<dbReference type="InterPro" id="IPR024080">
    <property type="entry name" value="Neurolysin/TOP_N"/>
</dbReference>
<keyword evidence="4 10" id="KW-0479">Metal-binding</keyword>
<evidence type="ECO:0000259" key="11">
    <source>
        <dbReference type="SMART" id="SM00702"/>
    </source>
</evidence>
<name>A0A7S9KR28_EPIFF</name>
<evidence type="ECO:0000256" key="5">
    <source>
        <dbReference type="ARBA" id="ARBA00022801"/>
    </source>
</evidence>
<comment type="cofactor">
    <cofactor evidence="1">
        <name>L-ascorbate</name>
        <dbReference type="ChEBI" id="CHEBI:38290"/>
    </cofactor>
</comment>
<dbReference type="GO" id="GO:0004222">
    <property type="term" value="F:metalloendopeptidase activity"/>
    <property type="evidence" value="ECO:0007669"/>
    <property type="project" value="InterPro"/>
</dbReference>
<dbReference type="SUPFAM" id="SSF55486">
    <property type="entry name" value="Metalloproteases ('zincins'), catalytic domain"/>
    <property type="match status" value="1"/>
</dbReference>